<name>A0A941HPT9_9CLOT</name>
<dbReference type="Proteomes" id="UP000675379">
    <property type="component" value="Unassembled WGS sequence"/>
</dbReference>
<protein>
    <submittedName>
        <fullName evidence="1">Uncharacterized protein</fullName>
    </submittedName>
</protein>
<dbReference type="RefSeq" id="WP_211800253.1">
    <property type="nucleotide sequence ID" value="NZ_JAGSCS010000004.1"/>
</dbReference>
<evidence type="ECO:0000313" key="1">
    <source>
        <dbReference type="EMBL" id="MBR0575699.1"/>
    </source>
</evidence>
<dbReference type="EMBL" id="JAGSCS010000004">
    <property type="protein sequence ID" value="MBR0575699.1"/>
    <property type="molecule type" value="Genomic_DNA"/>
</dbReference>
<proteinExistence type="predicted"/>
<organism evidence="1 2">
    <name type="scientific">Proteiniclasticum sediminis</name>
    <dbReference type="NCBI Taxonomy" id="2804028"/>
    <lineage>
        <taxon>Bacteria</taxon>
        <taxon>Bacillati</taxon>
        <taxon>Bacillota</taxon>
        <taxon>Clostridia</taxon>
        <taxon>Eubacteriales</taxon>
        <taxon>Clostridiaceae</taxon>
        <taxon>Proteiniclasticum</taxon>
    </lineage>
</organism>
<comment type="caution">
    <text evidence="1">The sequence shown here is derived from an EMBL/GenBank/DDBJ whole genome shotgun (WGS) entry which is preliminary data.</text>
</comment>
<dbReference type="AlphaFoldDB" id="A0A941HPT9"/>
<accession>A0A941HPT9</accession>
<evidence type="ECO:0000313" key="2">
    <source>
        <dbReference type="Proteomes" id="UP000675379"/>
    </source>
</evidence>
<keyword evidence="2" id="KW-1185">Reference proteome</keyword>
<gene>
    <name evidence="1" type="ORF">KCG48_05005</name>
</gene>
<reference evidence="1" key="1">
    <citation type="submission" date="2021-04" db="EMBL/GenBank/DDBJ databases">
        <title>Proteiniclasticum sedimins sp. nov., an obligate anaerobic bacterium isolated from anaerobic sludge.</title>
        <authorList>
            <person name="Liu J."/>
        </authorList>
    </citation>
    <scope>NUCLEOTIDE SEQUENCE</scope>
    <source>
        <strain evidence="1">BAD-10</strain>
    </source>
</reference>
<sequence>MRITYSDLAQIVHAIREQKEFDGKNDIYEFMDHLDAQGEEPIDIAKVHGVTIFHTEMELREEES</sequence>